<dbReference type="Proteomes" id="UP000664698">
    <property type="component" value="Unassembled WGS sequence"/>
</dbReference>
<keyword evidence="2" id="KW-1185">Reference proteome</keyword>
<sequence length="52" mass="5706">MFFEIHNSDALPNGLPLLEEACPDERGDIGKGWGEVGHFRLSPNRISLSSPV</sequence>
<name>A0ABS3BU88_9BACT</name>
<protein>
    <submittedName>
        <fullName evidence="1">Uncharacterized protein</fullName>
    </submittedName>
</protein>
<dbReference type="EMBL" id="JAFKCW010000004">
    <property type="protein sequence ID" value="MBN7802642.1"/>
    <property type="molecule type" value="Genomic_DNA"/>
</dbReference>
<organism evidence="1 2">
    <name type="scientific">Algoriphagus aestuariicola</name>
    <dbReference type="NCBI Taxonomy" id="1852016"/>
    <lineage>
        <taxon>Bacteria</taxon>
        <taxon>Pseudomonadati</taxon>
        <taxon>Bacteroidota</taxon>
        <taxon>Cytophagia</taxon>
        <taxon>Cytophagales</taxon>
        <taxon>Cyclobacteriaceae</taxon>
        <taxon>Algoriphagus</taxon>
    </lineage>
</organism>
<accession>A0ABS3BU88</accession>
<dbReference type="RefSeq" id="WP_206570657.1">
    <property type="nucleotide sequence ID" value="NZ_JAFKCW010000004.1"/>
</dbReference>
<gene>
    <name evidence="1" type="ORF">J0A67_17330</name>
</gene>
<evidence type="ECO:0000313" key="1">
    <source>
        <dbReference type="EMBL" id="MBN7802642.1"/>
    </source>
</evidence>
<reference evidence="1 2" key="1">
    <citation type="submission" date="2021-03" db="EMBL/GenBank/DDBJ databases">
        <title>novel species isolated from a fishpond in China.</title>
        <authorList>
            <person name="Lu H."/>
            <person name="Cai Z."/>
        </authorList>
    </citation>
    <scope>NUCLEOTIDE SEQUENCE [LARGE SCALE GENOMIC DNA]</scope>
    <source>
        <strain evidence="1 2">JCM 31546</strain>
    </source>
</reference>
<evidence type="ECO:0000313" key="2">
    <source>
        <dbReference type="Proteomes" id="UP000664698"/>
    </source>
</evidence>
<proteinExistence type="predicted"/>
<comment type="caution">
    <text evidence="1">The sequence shown here is derived from an EMBL/GenBank/DDBJ whole genome shotgun (WGS) entry which is preliminary data.</text>
</comment>